<keyword evidence="4" id="KW-1185">Reference proteome</keyword>
<evidence type="ECO:0000313" key="3">
    <source>
        <dbReference type="EMBL" id="KAL0638266.1"/>
    </source>
</evidence>
<evidence type="ECO:0000256" key="2">
    <source>
        <dbReference type="SAM" id="Phobius"/>
    </source>
</evidence>
<feature type="transmembrane region" description="Helical" evidence="2">
    <location>
        <begin position="82"/>
        <end position="102"/>
    </location>
</feature>
<reference evidence="3 4" key="1">
    <citation type="submission" date="2024-02" db="EMBL/GenBank/DDBJ databases">
        <title>Discinaceae phylogenomics.</title>
        <authorList>
            <person name="Dirks A.C."/>
            <person name="James T.Y."/>
        </authorList>
    </citation>
    <scope>NUCLEOTIDE SEQUENCE [LARGE SCALE GENOMIC DNA]</scope>
    <source>
        <strain evidence="3 4">ACD0624</strain>
    </source>
</reference>
<keyword evidence="2" id="KW-1133">Transmembrane helix</keyword>
<organism evidence="3 4">
    <name type="scientific">Discina gigas</name>
    <dbReference type="NCBI Taxonomy" id="1032678"/>
    <lineage>
        <taxon>Eukaryota</taxon>
        <taxon>Fungi</taxon>
        <taxon>Dikarya</taxon>
        <taxon>Ascomycota</taxon>
        <taxon>Pezizomycotina</taxon>
        <taxon>Pezizomycetes</taxon>
        <taxon>Pezizales</taxon>
        <taxon>Discinaceae</taxon>
        <taxon>Discina</taxon>
    </lineage>
</organism>
<keyword evidence="2" id="KW-0812">Transmembrane</keyword>
<name>A0ABR3GQQ5_9PEZI</name>
<protein>
    <submittedName>
        <fullName evidence="3">Uncharacterized protein</fullName>
    </submittedName>
</protein>
<sequence>MTRDESPPPAYNAHDPGSSGLDLEEGVGQNEASRTEPQPQPVRPRTARPKRLFADREDSDSPISPGATRNALNWWKKKGRKFIVFLLNLLFFVIFIMDIVGTHRVPWSTYYRDVVHSRSFRAAYVMIGFFTGAINLLCLLTNFFHEGFRGAATCRKCQATEAEKADMAGFAFLLILALFIVWPMIEVFGIHRRIQPAYSCLDMGFRSSILLDVLGGVTGNRGMSQFPNNITIRSGDEVFGLSMSPTIQKWGKNDQFSLTPLSQTTTPDIFPRVASYEVTIFLSDNIHQFRRIPPEANNTIVLVNGTFIDDPSYYLSFPALSPPMHSTTKVNWSYIEKRPWVELVTEEGSVLRTVRSQHGDRENTMMRMCGAWSVTDMMEDLDKMQGVLVGLARMMIEMMKWGLDY</sequence>
<dbReference type="Proteomes" id="UP001447188">
    <property type="component" value="Unassembled WGS sequence"/>
</dbReference>
<gene>
    <name evidence="3" type="ORF">Q9L58_002723</name>
</gene>
<feature type="transmembrane region" description="Helical" evidence="2">
    <location>
        <begin position="165"/>
        <end position="185"/>
    </location>
</feature>
<dbReference type="EMBL" id="JBBBZM010000024">
    <property type="protein sequence ID" value="KAL0638266.1"/>
    <property type="molecule type" value="Genomic_DNA"/>
</dbReference>
<evidence type="ECO:0000256" key="1">
    <source>
        <dbReference type="SAM" id="MobiDB-lite"/>
    </source>
</evidence>
<keyword evidence="2" id="KW-0472">Membrane</keyword>
<feature type="region of interest" description="Disordered" evidence="1">
    <location>
        <begin position="1"/>
        <end position="64"/>
    </location>
</feature>
<feature type="transmembrane region" description="Helical" evidence="2">
    <location>
        <begin position="122"/>
        <end position="144"/>
    </location>
</feature>
<evidence type="ECO:0000313" key="4">
    <source>
        <dbReference type="Proteomes" id="UP001447188"/>
    </source>
</evidence>
<accession>A0ABR3GQQ5</accession>
<comment type="caution">
    <text evidence="3">The sequence shown here is derived from an EMBL/GenBank/DDBJ whole genome shotgun (WGS) entry which is preliminary data.</text>
</comment>
<proteinExistence type="predicted"/>